<feature type="transmembrane region" description="Helical" evidence="7">
    <location>
        <begin position="237"/>
        <end position="260"/>
    </location>
</feature>
<keyword evidence="10" id="KW-1185">Reference proteome</keyword>
<organism evidence="9 10">
    <name type="scientific">Marinisporobacter balticus</name>
    <dbReference type="NCBI Taxonomy" id="2018667"/>
    <lineage>
        <taxon>Bacteria</taxon>
        <taxon>Bacillati</taxon>
        <taxon>Bacillota</taxon>
        <taxon>Clostridia</taxon>
        <taxon>Peptostreptococcales</taxon>
        <taxon>Thermotaleaceae</taxon>
        <taxon>Marinisporobacter</taxon>
    </lineage>
</organism>
<evidence type="ECO:0000313" key="9">
    <source>
        <dbReference type="EMBL" id="TCO71338.1"/>
    </source>
</evidence>
<dbReference type="InterPro" id="IPR000515">
    <property type="entry name" value="MetI-like"/>
</dbReference>
<keyword evidence="3" id="KW-1003">Cell membrane</keyword>
<dbReference type="PANTHER" id="PTHR47737">
    <property type="entry name" value="GLYCINE BETAINE/PROLINE BETAINE TRANSPORT SYSTEM PERMEASE PROTEIN PROW"/>
    <property type="match status" value="1"/>
</dbReference>
<evidence type="ECO:0000256" key="1">
    <source>
        <dbReference type="ARBA" id="ARBA00004141"/>
    </source>
</evidence>
<dbReference type="AlphaFoldDB" id="A0A4R2KMP8"/>
<dbReference type="InterPro" id="IPR035906">
    <property type="entry name" value="MetI-like_sf"/>
</dbReference>
<dbReference type="GO" id="GO:0005275">
    <property type="term" value="F:amine transmembrane transporter activity"/>
    <property type="evidence" value="ECO:0007669"/>
    <property type="project" value="TreeGrafter"/>
</dbReference>
<comment type="similarity">
    <text evidence="7">Belongs to the binding-protein-dependent transport system permease family.</text>
</comment>
<dbReference type="PANTHER" id="PTHR47737:SF1">
    <property type="entry name" value="GLYCINE BETAINE_PROLINE BETAINE TRANSPORT SYSTEM PERMEASE PROTEIN PROW"/>
    <property type="match status" value="1"/>
</dbReference>
<dbReference type="GO" id="GO:0015226">
    <property type="term" value="F:carnitine transmembrane transporter activity"/>
    <property type="evidence" value="ECO:0007669"/>
    <property type="project" value="TreeGrafter"/>
</dbReference>
<feature type="transmembrane region" description="Helical" evidence="7">
    <location>
        <begin position="155"/>
        <end position="181"/>
    </location>
</feature>
<dbReference type="PROSITE" id="PS50928">
    <property type="entry name" value="ABC_TM1"/>
    <property type="match status" value="1"/>
</dbReference>
<dbReference type="FunFam" id="1.10.3720.10:FF:000001">
    <property type="entry name" value="Glycine betaine ABC transporter, permease"/>
    <property type="match status" value="1"/>
</dbReference>
<feature type="domain" description="ABC transmembrane type-1" evidence="8">
    <location>
        <begin position="107"/>
        <end position="286"/>
    </location>
</feature>
<dbReference type="EMBL" id="SLWV01000022">
    <property type="protein sequence ID" value="TCO71338.1"/>
    <property type="molecule type" value="Genomic_DNA"/>
</dbReference>
<dbReference type="GO" id="GO:0031460">
    <property type="term" value="P:glycine betaine transport"/>
    <property type="evidence" value="ECO:0007669"/>
    <property type="project" value="TreeGrafter"/>
</dbReference>
<comment type="subcellular location">
    <subcellularLocation>
        <location evidence="7">Cell membrane</location>
        <topology evidence="7">Multi-pass membrane protein</topology>
    </subcellularLocation>
    <subcellularLocation>
        <location evidence="1">Membrane</location>
        <topology evidence="1">Multi-pass membrane protein</topology>
    </subcellularLocation>
</comment>
<accession>A0A4R2KMP8</accession>
<dbReference type="Gene3D" id="1.10.3720.10">
    <property type="entry name" value="MetI-like"/>
    <property type="match status" value="1"/>
</dbReference>
<dbReference type="RefSeq" id="WP_243116668.1">
    <property type="nucleotide sequence ID" value="NZ_SLWV01000022.1"/>
</dbReference>
<evidence type="ECO:0000256" key="7">
    <source>
        <dbReference type="RuleBase" id="RU363032"/>
    </source>
</evidence>
<dbReference type="Pfam" id="PF00528">
    <property type="entry name" value="BPD_transp_1"/>
    <property type="match status" value="1"/>
</dbReference>
<keyword evidence="5 7" id="KW-1133">Transmembrane helix</keyword>
<evidence type="ECO:0000256" key="3">
    <source>
        <dbReference type="ARBA" id="ARBA00022475"/>
    </source>
</evidence>
<feature type="transmembrane region" description="Helical" evidence="7">
    <location>
        <begin position="113"/>
        <end position="134"/>
    </location>
</feature>
<reference evidence="9 10" key="1">
    <citation type="submission" date="2019-03" db="EMBL/GenBank/DDBJ databases">
        <title>Genomic Encyclopedia of Type Strains, Phase IV (KMG-IV): sequencing the most valuable type-strain genomes for metagenomic binning, comparative biology and taxonomic classification.</title>
        <authorList>
            <person name="Goeker M."/>
        </authorList>
    </citation>
    <scope>NUCLEOTIDE SEQUENCE [LARGE SCALE GENOMIC DNA]</scope>
    <source>
        <strain evidence="9 10">DSM 102940</strain>
    </source>
</reference>
<evidence type="ECO:0000256" key="2">
    <source>
        <dbReference type="ARBA" id="ARBA00022448"/>
    </source>
</evidence>
<evidence type="ECO:0000256" key="5">
    <source>
        <dbReference type="ARBA" id="ARBA00022989"/>
    </source>
</evidence>
<dbReference type="GO" id="GO:0015871">
    <property type="term" value="P:choline transport"/>
    <property type="evidence" value="ECO:0007669"/>
    <property type="project" value="TreeGrafter"/>
</dbReference>
<dbReference type="GO" id="GO:0043190">
    <property type="term" value="C:ATP-binding cassette (ABC) transporter complex"/>
    <property type="evidence" value="ECO:0007669"/>
    <property type="project" value="TreeGrafter"/>
</dbReference>
<dbReference type="CDD" id="cd06261">
    <property type="entry name" value="TM_PBP2"/>
    <property type="match status" value="1"/>
</dbReference>
<comment type="caution">
    <text evidence="9">The sequence shown here is derived from an EMBL/GenBank/DDBJ whole genome shotgun (WGS) entry which is preliminary data.</text>
</comment>
<keyword evidence="6 7" id="KW-0472">Membrane</keyword>
<dbReference type="Proteomes" id="UP000294919">
    <property type="component" value="Unassembled WGS sequence"/>
</dbReference>
<dbReference type="SUPFAM" id="SSF161098">
    <property type="entry name" value="MetI-like"/>
    <property type="match status" value="1"/>
</dbReference>
<protein>
    <submittedName>
        <fullName evidence="9">Glycine betaine/proline transport system permease protein</fullName>
    </submittedName>
</protein>
<feature type="transmembrane region" description="Helical" evidence="7">
    <location>
        <begin position="89"/>
        <end position="107"/>
    </location>
</feature>
<proteinExistence type="inferred from homology"/>
<keyword evidence="2 7" id="KW-0813">Transport</keyword>
<evidence type="ECO:0000259" key="8">
    <source>
        <dbReference type="PROSITE" id="PS50928"/>
    </source>
</evidence>
<feature type="transmembrane region" description="Helical" evidence="7">
    <location>
        <begin position="51"/>
        <end position="77"/>
    </location>
</feature>
<evidence type="ECO:0000313" key="10">
    <source>
        <dbReference type="Proteomes" id="UP000294919"/>
    </source>
</evidence>
<name>A0A4R2KMP8_9FIRM</name>
<gene>
    <name evidence="9" type="ORF">EV214_1227</name>
</gene>
<sequence>MLVAICSIATRKNMNQFPETLRIELGKYVEMFVKYLTANYGEIFDAMKSGILWFLVTVESFLQWIPWWVAIAVVFLVGWRVKKQLSSGITYGIMLFFIGTFGLWALMMSTLAVVLTSVVISLLIGIPIGIVMAYSRKIETFMKPVLDAMQTMPSFVYLIPAIMLFGLGKVPGVFATTIYAVPPVIRLTNLAIRNVSKEMVEAAHSFGSSPWQTLLKVELPQALPTIMTGVNQTTMMAMSMVVVASMIGAKGLGAEVLIAINRIDIAKGTEAGLAIVVIAIIIDRITQGIAERFKIPE</sequence>
<evidence type="ECO:0000256" key="4">
    <source>
        <dbReference type="ARBA" id="ARBA00022692"/>
    </source>
</evidence>
<keyword evidence="4 7" id="KW-0812">Transmembrane</keyword>
<evidence type="ECO:0000256" key="6">
    <source>
        <dbReference type="ARBA" id="ARBA00023136"/>
    </source>
</evidence>